<feature type="region of interest" description="Disordered" evidence="1">
    <location>
        <begin position="53"/>
        <end position="82"/>
    </location>
</feature>
<dbReference type="Proteomes" id="UP000245629">
    <property type="component" value="Plasmid unnamed1"/>
</dbReference>
<dbReference type="Gene3D" id="3.30.70.270">
    <property type="match status" value="1"/>
</dbReference>
<name>A0A2S2CXH0_9PROT</name>
<feature type="compositionally biased region" description="Basic and acidic residues" evidence="1">
    <location>
        <begin position="7"/>
        <end position="20"/>
    </location>
</feature>
<dbReference type="OrthoDB" id="9812260at2"/>
<reference evidence="5" key="1">
    <citation type="submission" date="2018-05" db="EMBL/GenBank/DDBJ databases">
        <title>Azospirillum thermophila sp. nov., a novel isolated from hot spring.</title>
        <authorList>
            <person name="Zhao Z."/>
        </authorList>
    </citation>
    <scope>NUCLEOTIDE SEQUENCE [LARGE SCALE GENOMIC DNA]</scope>
    <source>
        <strain evidence="5">CFH 70021</strain>
        <plasmid evidence="5">unnamed1</plasmid>
    </source>
</reference>
<feature type="region of interest" description="Disordered" evidence="1">
    <location>
        <begin position="1"/>
        <end position="20"/>
    </location>
</feature>
<dbReference type="PROSITE" id="PS50113">
    <property type="entry name" value="PAC"/>
    <property type="match status" value="1"/>
</dbReference>
<geneLocation type="plasmid" evidence="4 5">
    <name>unnamed1</name>
</geneLocation>
<accession>A0A2S2CXH0</accession>
<dbReference type="SMART" id="SM00267">
    <property type="entry name" value="GGDEF"/>
    <property type="match status" value="1"/>
</dbReference>
<dbReference type="NCBIfam" id="TIGR00229">
    <property type="entry name" value="sensory_box"/>
    <property type="match status" value="1"/>
</dbReference>
<dbReference type="InterPro" id="IPR043128">
    <property type="entry name" value="Rev_trsase/Diguanyl_cyclase"/>
</dbReference>
<dbReference type="Pfam" id="PF13426">
    <property type="entry name" value="PAS_9"/>
    <property type="match status" value="1"/>
</dbReference>
<organism evidence="4 5">
    <name type="scientific">Azospirillum thermophilum</name>
    <dbReference type="NCBI Taxonomy" id="2202148"/>
    <lineage>
        <taxon>Bacteria</taxon>
        <taxon>Pseudomonadati</taxon>
        <taxon>Pseudomonadota</taxon>
        <taxon>Alphaproteobacteria</taxon>
        <taxon>Rhodospirillales</taxon>
        <taxon>Azospirillaceae</taxon>
        <taxon>Azospirillum</taxon>
    </lineage>
</organism>
<dbReference type="SMART" id="SM00086">
    <property type="entry name" value="PAC"/>
    <property type="match status" value="1"/>
</dbReference>
<dbReference type="InterPro" id="IPR035965">
    <property type="entry name" value="PAS-like_dom_sf"/>
</dbReference>
<evidence type="ECO:0000313" key="4">
    <source>
        <dbReference type="EMBL" id="AWK89169.1"/>
    </source>
</evidence>
<dbReference type="EMBL" id="CP029356">
    <property type="protein sequence ID" value="AWK89169.1"/>
    <property type="molecule type" value="Genomic_DNA"/>
</dbReference>
<evidence type="ECO:0000259" key="2">
    <source>
        <dbReference type="PROSITE" id="PS50113"/>
    </source>
</evidence>
<dbReference type="InterPro" id="IPR001610">
    <property type="entry name" value="PAC"/>
</dbReference>
<evidence type="ECO:0000259" key="3">
    <source>
        <dbReference type="PROSITE" id="PS50887"/>
    </source>
</evidence>
<evidence type="ECO:0000256" key="1">
    <source>
        <dbReference type="SAM" id="MobiDB-lite"/>
    </source>
</evidence>
<dbReference type="InterPro" id="IPR000014">
    <property type="entry name" value="PAS"/>
</dbReference>
<dbReference type="Pfam" id="PF00990">
    <property type="entry name" value="GGDEF"/>
    <property type="match status" value="1"/>
</dbReference>
<dbReference type="PANTHER" id="PTHR46663">
    <property type="entry name" value="DIGUANYLATE CYCLASE DGCT-RELATED"/>
    <property type="match status" value="1"/>
</dbReference>
<dbReference type="SUPFAM" id="SSF55073">
    <property type="entry name" value="Nucleotide cyclase"/>
    <property type="match status" value="1"/>
</dbReference>
<dbReference type="FunFam" id="3.30.70.270:FF:000001">
    <property type="entry name" value="Diguanylate cyclase domain protein"/>
    <property type="match status" value="1"/>
</dbReference>
<keyword evidence="4" id="KW-0614">Plasmid</keyword>
<gene>
    <name evidence="4" type="ORF">DEW08_24610</name>
</gene>
<dbReference type="PROSITE" id="PS50887">
    <property type="entry name" value="GGDEF"/>
    <property type="match status" value="1"/>
</dbReference>
<feature type="domain" description="GGDEF" evidence="3">
    <location>
        <begin position="275"/>
        <end position="406"/>
    </location>
</feature>
<proteinExistence type="predicted"/>
<dbReference type="Gene3D" id="3.30.450.20">
    <property type="entry name" value="PAS domain"/>
    <property type="match status" value="1"/>
</dbReference>
<dbReference type="SUPFAM" id="SSF55785">
    <property type="entry name" value="PYP-like sensor domain (PAS domain)"/>
    <property type="match status" value="1"/>
</dbReference>
<keyword evidence="5" id="KW-1185">Reference proteome</keyword>
<dbReference type="PANTHER" id="PTHR46663:SF3">
    <property type="entry name" value="SLL0267 PROTEIN"/>
    <property type="match status" value="1"/>
</dbReference>
<feature type="region of interest" description="Disordered" evidence="1">
    <location>
        <begin position="103"/>
        <end position="127"/>
    </location>
</feature>
<dbReference type="CDD" id="cd00130">
    <property type="entry name" value="PAS"/>
    <property type="match status" value="1"/>
</dbReference>
<protein>
    <recommendedName>
        <fullName evidence="6">Sensor domain-containing diguanylate cyclase</fullName>
    </recommendedName>
</protein>
<feature type="domain" description="PAC" evidence="2">
    <location>
        <begin position="191"/>
        <end position="243"/>
    </location>
</feature>
<dbReference type="InterPro" id="IPR052163">
    <property type="entry name" value="DGC-Regulatory_Protein"/>
</dbReference>
<dbReference type="InterPro" id="IPR000700">
    <property type="entry name" value="PAS-assoc_C"/>
</dbReference>
<dbReference type="InterPro" id="IPR029787">
    <property type="entry name" value="Nucleotide_cyclase"/>
</dbReference>
<dbReference type="GO" id="GO:0003824">
    <property type="term" value="F:catalytic activity"/>
    <property type="evidence" value="ECO:0007669"/>
    <property type="project" value="UniProtKB-ARBA"/>
</dbReference>
<dbReference type="NCBIfam" id="TIGR00254">
    <property type="entry name" value="GGDEF"/>
    <property type="match status" value="1"/>
</dbReference>
<evidence type="ECO:0008006" key="6">
    <source>
        <dbReference type="Google" id="ProtNLM"/>
    </source>
</evidence>
<dbReference type="CDD" id="cd01949">
    <property type="entry name" value="GGDEF"/>
    <property type="match status" value="1"/>
</dbReference>
<evidence type="ECO:0000313" key="5">
    <source>
        <dbReference type="Proteomes" id="UP000245629"/>
    </source>
</evidence>
<dbReference type="InterPro" id="IPR000160">
    <property type="entry name" value="GGDEF_dom"/>
</dbReference>
<dbReference type="AlphaFoldDB" id="A0A2S2CXH0"/>
<sequence length="406" mass="44763">MTTTGERSFRTAPLREGHGRGAADTLGFLTVACRHGPDELAHPQDRRRLLRRRLALGGRVGPAHRRGRADRRDDRPDDEGAAVRRLHRHPAVLGAVAGVLPARGRGGDAAQHAGPAPPVGVRPPRHRRQSARRLLPHRPRRPCRHGLPQFAREFGFDQREVLGIQIADYYAEPDGRSAFLAALERNGGQVRQYEVPMRRRDGTVFWLSVNAVFRRDDGGRPIGIEGIARNITEQRATSERLRHLAGHDALTGLCNRLLFEDRLDHAIARARRDNRSFALLFLDLDGFKEINDSHGHHAGDATLTLVAERLAAALRDSDTVARMGGDEFAALLEGIGSADDALTVAQKLIETVRAPLPDLPCRVSTSVGVALFPRDGADSDALLRSADQAMYRAKRLGKNRCEVNPY</sequence>
<dbReference type="KEGG" id="azz:DEW08_24610"/>